<reference evidence="7 8" key="1">
    <citation type="submission" date="2022-03" db="EMBL/GenBank/DDBJ databases">
        <title>Complete genome analysis of Roseomonas KG 17.1 : a prolific producer of plant growth promoters.</title>
        <authorList>
            <person name="Saadouli I."/>
            <person name="Najjari A."/>
            <person name="Mosbah A."/>
            <person name="Ouzari H.I."/>
        </authorList>
    </citation>
    <scope>NUCLEOTIDE SEQUENCE [LARGE SCALE GENOMIC DNA]</scope>
    <source>
        <strain evidence="7 8">KG17-1</strain>
    </source>
</reference>
<evidence type="ECO:0000256" key="1">
    <source>
        <dbReference type="ARBA" id="ARBA00022908"/>
    </source>
</evidence>
<dbReference type="Gene3D" id="1.10.443.10">
    <property type="entry name" value="Intergrase catalytic core"/>
    <property type="match status" value="1"/>
</dbReference>
<proteinExistence type="predicted"/>
<dbReference type="PANTHER" id="PTHR34605">
    <property type="entry name" value="PHAGE_INTEGRASE DOMAIN-CONTAINING PROTEIN"/>
    <property type="match status" value="1"/>
</dbReference>
<dbReference type="PROSITE" id="PS51900">
    <property type="entry name" value="CB"/>
    <property type="match status" value="1"/>
</dbReference>
<dbReference type="Proteomes" id="UP001201985">
    <property type="component" value="Unassembled WGS sequence"/>
</dbReference>
<dbReference type="InterPro" id="IPR044068">
    <property type="entry name" value="CB"/>
</dbReference>
<evidence type="ECO:0000259" key="5">
    <source>
        <dbReference type="PROSITE" id="PS51898"/>
    </source>
</evidence>
<organism evidence="7 8">
    <name type="scientific">Teichococcus vastitatis</name>
    <dbReference type="NCBI Taxonomy" id="2307076"/>
    <lineage>
        <taxon>Bacteria</taxon>
        <taxon>Pseudomonadati</taxon>
        <taxon>Pseudomonadota</taxon>
        <taxon>Alphaproteobacteria</taxon>
        <taxon>Acetobacterales</taxon>
        <taxon>Roseomonadaceae</taxon>
        <taxon>Roseomonas</taxon>
    </lineage>
</organism>
<evidence type="ECO:0000259" key="6">
    <source>
        <dbReference type="PROSITE" id="PS51900"/>
    </source>
</evidence>
<dbReference type="Pfam" id="PF00589">
    <property type="entry name" value="Phage_integrase"/>
    <property type="match status" value="1"/>
</dbReference>
<evidence type="ECO:0000256" key="4">
    <source>
        <dbReference type="PROSITE-ProRule" id="PRU01248"/>
    </source>
</evidence>
<keyword evidence="1" id="KW-0229">DNA integration</keyword>
<dbReference type="SUPFAM" id="SSF56349">
    <property type="entry name" value="DNA breaking-rejoining enzymes"/>
    <property type="match status" value="1"/>
</dbReference>
<dbReference type="PROSITE" id="PS51898">
    <property type="entry name" value="TYR_RECOMBINASE"/>
    <property type="match status" value="1"/>
</dbReference>
<dbReference type="PANTHER" id="PTHR34605:SF4">
    <property type="entry name" value="DNA ADENINE METHYLTRANSFERASE"/>
    <property type="match status" value="1"/>
</dbReference>
<evidence type="ECO:0000313" key="7">
    <source>
        <dbReference type="EMBL" id="MCI0757136.1"/>
    </source>
</evidence>
<dbReference type="SUPFAM" id="SSF47823">
    <property type="entry name" value="lambda integrase-like, N-terminal domain"/>
    <property type="match status" value="1"/>
</dbReference>
<keyword evidence="2 4" id="KW-0238">DNA-binding</keyword>
<accession>A0ABS9WD06</accession>
<sequence>MPDQPHKPALRPDPQPWITDTATSEARRLLQGPVGAALAEAARYAGQALSANTRRAYASDWAAFAAWCAAGGVPPLPAAPVLVAGHLASLAGQLGRSGLWRRLAAIGHAHRQAGLPWEPRHPAIRATLRGILGRHGVATRPAAALTSAEVKRLLDACGSDMTGLRDKALLLVGFAGALRRSEIVGIDREHLRFTADGMTLEIPRSKGDQDRQGARIGIPRGLNPLSCPVRAMETWLARARIEWGAVFPSLTRGGRPRGRLRPAGVRFILHRRAERAGLVVDAAERLSPHGLRAGFITEAYLRGALDEQVMHHARQKTIATTQAYRRRARITRDSPATWSPALRCLQRWGSLSPAVSERCSRPMPPVIGVGLI</sequence>
<protein>
    <submittedName>
        <fullName evidence="7">Tyrosine-type recombinase/integrase</fullName>
    </submittedName>
</protein>
<dbReference type="InterPro" id="IPR011010">
    <property type="entry name" value="DNA_brk_join_enz"/>
</dbReference>
<evidence type="ECO:0000256" key="3">
    <source>
        <dbReference type="ARBA" id="ARBA00023172"/>
    </source>
</evidence>
<dbReference type="EMBL" id="JALBUU010000125">
    <property type="protein sequence ID" value="MCI0757136.1"/>
    <property type="molecule type" value="Genomic_DNA"/>
</dbReference>
<feature type="domain" description="Core-binding (CB)" evidence="6">
    <location>
        <begin position="36"/>
        <end position="114"/>
    </location>
</feature>
<feature type="domain" description="Tyr recombinase" evidence="5">
    <location>
        <begin position="140"/>
        <end position="337"/>
    </location>
</feature>
<evidence type="ECO:0000256" key="2">
    <source>
        <dbReference type="ARBA" id="ARBA00023125"/>
    </source>
</evidence>
<dbReference type="Gene3D" id="1.10.150.130">
    <property type="match status" value="1"/>
</dbReference>
<dbReference type="InterPro" id="IPR010998">
    <property type="entry name" value="Integrase_recombinase_N"/>
</dbReference>
<dbReference type="InterPro" id="IPR052925">
    <property type="entry name" value="Phage_Integrase-like_Recomb"/>
</dbReference>
<keyword evidence="8" id="KW-1185">Reference proteome</keyword>
<dbReference type="RefSeq" id="WP_241794092.1">
    <property type="nucleotide sequence ID" value="NZ_JALBUU010000125.1"/>
</dbReference>
<evidence type="ECO:0000313" key="8">
    <source>
        <dbReference type="Proteomes" id="UP001201985"/>
    </source>
</evidence>
<dbReference type="InterPro" id="IPR002104">
    <property type="entry name" value="Integrase_catalytic"/>
</dbReference>
<keyword evidence="3" id="KW-0233">DNA recombination</keyword>
<name>A0ABS9WD06_9PROT</name>
<gene>
    <name evidence="7" type="ORF">MON41_26255</name>
</gene>
<comment type="caution">
    <text evidence="7">The sequence shown here is derived from an EMBL/GenBank/DDBJ whole genome shotgun (WGS) entry which is preliminary data.</text>
</comment>
<dbReference type="InterPro" id="IPR013762">
    <property type="entry name" value="Integrase-like_cat_sf"/>
</dbReference>